<keyword evidence="4" id="KW-0460">Magnesium</keyword>
<dbReference type="Pfam" id="PF12710">
    <property type="entry name" value="HAD"/>
    <property type="match status" value="1"/>
</dbReference>
<dbReference type="InterPro" id="IPR050582">
    <property type="entry name" value="HAD-like_SerB"/>
</dbReference>
<dbReference type="InterPro" id="IPR023214">
    <property type="entry name" value="HAD_sf"/>
</dbReference>
<keyword evidence="2" id="KW-0479">Metal-binding</keyword>
<evidence type="ECO:0000256" key="1">
    <source>
        <dbReference type="ARBA" id="ARBA00009184"/>
    </source>
</evidence>
<keyword evidence="3" id="KW-0378">Hydrolase</keyword>
<comment type="caution">
    <text evidence="5">The sequence shown here is derived from an EMBL/GenBank/DDBJ whole genome shotgun (WGS) entry which is preliminary data.</text>
</comment>
<sequence>MRAVAFFDVDGTLVPGISSAVYLGGYLGHQEAVAEAEAAWDAGLMDPRSVEELDARGWAGTSEAQIREWLEDIPLVDGIAEVVEWCHAHEVVPALATLAWRPVGEFLCSRFGFVEASGPTLEVRDGIYTGISLTGSDEFKKRDFARDFANNHGLTLSGCAAIGDSLSDLPLFAEVGLAIGFNATQKARALAHTNHTGPDLRAILPAFEAWLGS</sequence>
<accession>A0A4R0I767</accession>
<evidence type="ECO:0000256" key="3">
    <source>
        <dbReference type="ARBA" id="ARBA00022801"/>
    </source>
</evidence>
<dbReference type="AlphaFoldDB" id="A0A4R0I767"/>
<dbReference type="PANTHER" id="PTHR43344:SF13">
    <property type="entry name" value="PHOSPHATASE RV3661-RELATED"/>
    <property type="match status" value="1"/>
</dbReference>
<dbReference type="GO" id="GO:0046872">
    <property type="term" value="F:metal ion binding"/>
    <property type="evidence" value="ECO:0007669"/>
    <property type="project" value="UniProtKB-KW"/>
</dbReference>
<proteinExistence type="inferred from homology"/>
<evidence type="ECO:0000256" key="2">
    <source>
        <dbReference type="ARBA" id="ARBA00022723"/>
    </source>
</evidence>
<dbReference type="Gene3D" id="3.40.50.1000">
    <property type="entry name" value="HAD superfamily/HAD-like"/>
    <property type="match status" value="1"/>
</dbReference>
<evidence type="ECO:0000256" key="4">
    <source>
        <dbReference type="ARBA" id="ARBA00022842"/>
    </source>
</evidence>
<dbReference type="EMBL" id="SJKA01000014">
    <property type="protein sequence ID" value="TCC26130.1"/>
    <property type="molecule type" value="Genomic_DNA"/>
</dbReference>
<dbReference type="GO" id="GO:0016787">
    <property type="term" value="F:hydrolase activity"/>
    <property type="evidence" value="ECO:0007669"/>
    <property type="project" value="UniProtKB-KW"/>
</dbReference>
<organism evidence="5 6">
    <name type="scientific">Kribbella sindirgiensis</name>
    <dbReference type="NCBI Taxonomy" id="1124744"/>
    <lineage>
        <taxon>Bacteria</taxon>
        <taxon>Bacillati</taxon>
        <taxon>Actinomycetota</taxon>
        <taxon>Actinomycetes</taxon>
        <taxon>Propionibacteriales</taxon>
        <taxon>Kribbellaceae</taxon>
        <taxon>Kribbella</taxon>
    </lineage>
</organism>
<dbReference type="SUPFAM" id="SSF56784">
    <property type="entry name" value="HAD-like"/>
    <property type="match status" value="1"/>
</dbReference>
<dbReference type="Proteomes" id="UP000292695">
    <property type="component" value="Unassembled WGS sequence"/>
</dbReference>
<comment type="similarity">
    <text evidence="1">Belongs to the HAD-like hydrolase superfamily. SerB family.</text>
</comment>
<dbReference type="InterPro" id="IPR036412">
    <property type="entry name" value="HAD-like_sf"/>
</dbReference>
<dbReference type="RefSeq" id="WP_131294560.1">
    <property type="nucleotide sequence ID" value="NZ_SJKA01000014.1"/>
</dbReference>
<protein>
    <submittedName>
        <fullName evidence="5">Haloacid dehalogenase</fullName>
    </submittedName>
</protein>
<evidence type="ECO:0000313" key="6">
    <source>
        <dbReference type="Proteomes" id="UP000292695"/>
    </source>
</evidence>
<keyword evidence="6" id="KW-1185">Reference proteome</keyword>
<reference evidence="5 6" key="1">
    <citation type="submission" date="2019-02" db="EMBL/GenBank/DDBJ databases">
        <title>Kribbella capetownensis sp. nov. and Kribbella speibonae sp. nov., isolated from soil.</title>
        <authorList>
            <person name="Curtis S.M."/>
            <person name="Norton I."/>
            <person name="Everest G.J."/>
            <person name="Meyers P.R."/>
        </authorList>
    </citation>
    <scope>NUCLEOTIDE SEQUENCE [LARGE SCALE GENOMIC DNA]</scope>
    <source>
        <strain evidence="5 6">DSM 27082</strain>
    </source>
</reference>
<evidence type="ECO:0000313" key="5">
    <source>
        <dbReference type="EMBL" id="TCC26130.1"/>
    </source>
</evidence>
<dbReference type="PANTHER" id="PTHR43344">
    <property type="entry name" value="PHOSPHOSERINE PHOSPHATASE"/>
    <property type="match status" value="1"/>
</dbReference>
<dbReference type="OrthoDB" id="25607at2"/>
<gene>
    <name evidence="5" type="ORF">E0H50_31890</name>
</gene>
<name>A0A4R0I767_9ACTN</name>